<keyword evidence="2 4" id="KW-0863">Zinc-finger</keyword>
<dbReference type="PROSITE" id="PS50089">
    <property type="entry name" value="ZF_RING_2"/>
    <property type="match status" value="1"/>
</dbReference>
<dbReference type="InterPro" id="IPR013083">
    <property type="entry name" value="Znf_RING/FYVE/PHD"/>
</dbReference>
<dbReference type="InterPro" id="IPR001841">
    <property type="entry name" value="Znf_RING"/>
</dbReference>
<name>A0A9Q0FEW4_9ROSI</name>
<dbReference type="GO" id="GO:0044027">
    <property type="term" value="P:negative regulation of gene expression via chromosomal CpG island methylation"/>
    <property type="evidence" value="ECO:0007669"/>
    <property type="project" value="TreeGrafter"/>
</dbReference>
<dbReference type="InterPro" id="IPR045134">
    <property type="entry name" value="UHRF1/2-like"/>
</dbReference>
<accession>A0A9Q0FEW4</accession>
<sequence>MWKKPPPAGKKKVNCGDEGGKRIIRKRKQQGTVKRQLPKEFKCLICKNVLTNPLTTPCAHNFCKACLEGAKT</sequence>
<organism evidence="6 7">
    <name type="scientific">Turnera subulata</name>
    <dbReference type="NCBI Taxonomy" id="218843"/>
    <lineage>
        <taxon>Eukaryota</taxon>
        <taxon>Viridiplantae</taxon>
        <taxon>Streptophyta</taxon>
        <taxon>Embryophyta</taxon>
        <taxon>Tracheophyta</taxon>
        <taxon>Spermatophyta</taxon>
        <taxon>Magnoliopsida</taxon>
        <taxon>eudicotyledons</taxon>
        <taxon>Gunneridae</taxon>
        <taxon>Pentapetalae</taxon>
        <taxon>rosids</taxon>
        <taxon>fabids</taxon>
        <taxon>Malpighiales</taxon>
        <taxon>Passifloraceae</taxon>
        <taxon>Turnera</taxon>
    </lineage>
</organism>
<dbReference type="GO" id="GO:0008270">
    <property type="term" value="F:zinc ion binding"/>
    <property type="evidence" value="ECO:0007669"/>
    <property type="project" value="UniProtKB-KW"/>
</dbReference>
<dbReference type="Proteomes" id="UP001141552">
    <property type="component" value="Unassembled WGS sequence"/>
</dbReference>
<feature type="domain" description="RING-type" evidence="5">
    <location>
        <begin position="43"/>
        <end position="67"/>
    </location>
</feature>
<reference evidence="6" key="1">
    <citation type="submission" date="2022-02" db="EMBL/GenBank/DDBJ databases">
        <authorList>
            <person name="Henning P.M."/>
            <person name="McCubbin A.G."/>
            <person name="Shore J.S."/>
        </authorList>
    </citation>
    <scope>NUCLEOTIDE SEQUENCE</scope>
    <source>
        <strain evidence="6">F60SS</strain>
        <tissue evidence="6">Leaves</tissue>
    </source>
</reference>
<keyword evidence="3" id="KW-0862">Zinc</keyword>
<gene>
    <name evidence="6" type="ORF">Tsubulata_044474</name>
</gene>
<dbReference type="InterPro" id="IPR027370">
    <property type="entry name" value="Znf-RING_euk"/>
</dbReference>
<dbReference type="PANTHER" id="PTHR14140:SF27">
    <property type="entry name" value="OS04G0289800 PROTEIN"/>
    <property type="match status" value="1"/>
</dbReference>
<dbReference type="OrthoDB" id="2270193at2759"/>
<evidence type="ECO:0000259" key="5">
    <source>
        <dbReference type="PROSITE" id="PS50089"/>
    </source>
</evidence>
<evidence type="ECO:0000313" key="6">
    <source>
        <dbReference type="EMBL" id="KAJ4830208.1"/>
    </source>
</evidence>
<dbReference type="SUPFAM" id="SSF57850">
    <property type="entry name" value="RING/U-box"/>
    <property type="match status" value="1"/>
</dbReference>
<dbReference type="InterPro" id="IPR017907">
    <property type="entry name" value="Znf_RING_CS"/>
</dbReference>
<dbReference type="EMBL" id="JAKUCV010005698">
    <property type="protein sequence ID" value="KAJ4830208.1"/>
    <property type="molecule type" value="Genomic_DNA"/>
</dbReference>
<proteinExistence type="predicted"/>
<reference evidence="6" key="2">
    <citation type="journal article" date="2023" name="Plants (Basel)">
        <title>Annotation of the Turnera subulata (Passifloraceae) Draft Genome Reveals the S-Locus Evolved after the Divergence of Turneroideae from Passifloroideae in a Stepwise Manner.</title>
        <authorList>
            <person name="Henning P.M."/>
            <person name="Roalson E.H."/>
            <person name="Mir W."/>
            <person name="McCubbin A.G."/>
            <person name="Shore J.S."/>
        </authorList>
    </citation>
    <scope>NUCLEOTIDE SEQUENCE</scope>
    <source>
        <strain evidence="6">F60SS</strain>
    </source>
</reference>
<evidence type="ECO:0000256" key="1">
    <source>
        <dbReference type="ARBA" id="ARBA00022723"/>
    </source>
</evidence>
<comment type="caution">
    <text evidence="6">The sequence shown here is derived from an EMBL/GenBank/DDBJ whole genome shotgun (WGS) entry which is preliminary data.</text>
</comment>
<dbReference type="GO" id="GO:0061630">
    <property type="term" value="F:ubiquitin protein ligase activity"/>
    <property type="evidence" value="ECO:0007669"/>
    <property type="project" value="TreeGrafter"/>
</dbReference>
<evidence type="ECO:0000256" key="3">
    <source>
        <dbReference type="ARBA" id="ARBA00022833"/>
    </source>
</evidence>
<evidence type="ECO:0000256" key="4">
    <source>
        <dbReference type="PROSITE-ProRule" id="PRU00175"/>
    </source>
</evidence>
<dbReference type="AlphaFoldDB" id="A0A9Q0FEW4"/>
<dbReference type="PANTHER" id="PTHR14140">
    <property type="entry name" value="E3 UBIQUITIN-PROTEIN LIGASE UHRF-RELATED"/>
    <property type="match status" value="1"/>
</dbReference>
<protein>
    <recommendedName>
        <fullName evidence="5">RING-type domain-containing protein</fullName>
    </recommendedName>
</protein>
<keyword evidence="1" id="KW-0479">Metal-binding</keyword>
<evidence type="ECO:0000313" key="7">
    <source>
        <dbReference type="Proteomes" id="UP001141552"/>
    </source>
</evidence>
<evidence type="ECO:0000256" key="2">
    <source>
        <dbReference type="ARBA" id="ARBA00022771"/>
    </source>
</evidence>
<dbReference type="Pfam" id="PF13445">
    <property type="entry name" value="zf-RING_UBOX"/>
    <property type="match status" value="1"/>
</dbReference>
<dbReference type="Gene3D" id="3.30.40.10">
    <property type="entry name" value="Zinc/RING finger domain, C3HC4 (zinc finger)"/>
    <property type="match status" value="1"/>
</dbReference>
<dbReference type="PROSITE" id="PS00518">
    <property type="entry name" value="ZF_RING_1"/>
    <property type="match status" value="1"/>
</dbReference>
<keyword evidence="7" id="KW-1185">Reference proteome</keyword>
<dbReference type="GO" id="GO:0016567">
    <property type="term" value="P:protein ubiquitination"/>
    <property type="evidence" value="ECO:0007669"/>
    <property type="project" value="TreeGrafter"/>
</dbReference>